<feature type="domain" description="CN hydrolase" evidence="6">
    <location>
        <begin position="57"/>
        <end position="328"/>
    </location>
</feature>
<protein>
    <recommendedName>
        <fullName evidence="4">nitrilase</fullName>
        <ecNumber evidence="4">3.5.5.1</ecNumber>
    </recommendedName>
</protein>
<gene>
    <name evidence="7" type="ORF">B0I35DRAFT_404844</name>
</gene>
<dbReference type="PANTHER" id="PTHR46044:SF14">
    <property type="entry name" value="ARYLACETONITRILASE"/>
    <property type="match status" value="1"/>
</dbReference>
<dbReference type="OrthoDB" id="10250282at2759"/>
<dbReference type="Pfam" id="PF00795">
    <property type="entry name" value="CN_hydrolase"/>
    <property type="match status" value="1"/>
</dbReference>
<evidence type="ECO:0000313" key="7">
    <source>
        <dbReference type="EMBL" id="KAH7329654.1"/>
    </source>
</evidence>
<name>A0A8K0WYL8_9HYPO</name>
<accession>A0A8K0WYL8</accession>
<comment type="caution">
    <text evidence="7">The sequence shown here is derived from an EMBL/GenBank/DDBJ whole genome shotgun (WGS) entry which is preliminary data.</text>
</comment>
<evidence type="ECO:0000256" key="4">
    <source>
        <dbReference type="ARBA" id="ARBA00039045"/>
    </source>
</evidence>
<dbReference type="InterPro" id="IPR044149">
    <property type="entry name" value="Nitrilases_CHs"/>
</dbReference>
<dbReference type="PANTHER" id="PTHR46044">
    <property type="entry name" value="NITRILASE"/>
    <property type="match status" value="1"/>
</dbReference>
<evidence type="ECO:0000313" key="8">
    <source>
        <dbReference type="Proteomes" id="UP000813444"/>
    </source>
</evidence>
<dbReference type="InterPro" id="IPR003010">
    <property type="entry name" value="C-N_Hydrolase"/>
</dbReference>
<organism evidence="7 8">
    <name type="scientific">Stachybotrys elegans</name>
    <dbReference type="NCBI Taxonomy" id="80388"/>
    <lineage>
        <taxon>Eukaryota</taxon>
        <taxon>Fungi</taxon>
        <taxon>Dikarya</taxon>
        <taxon>Ascomycota</taxon>
        <taxon>Pezizomycotina</taxon>
        <taxon>Sordariomycetes</taxon>
        <taxon>Hypocreomycetidae</taxon>
        <taxon>Hypocreales</taxon>
        <taxon>Stachybotryaceae</taxon>
        <taxon>Stachybotrys</taxon>
    </lineage>
</organism>
<dbReference type="EC" id="3.5.5.1" evidence="4"/>
<dbReference type="EMBL" id="JAGPNK010000001">
    <property type="protein sequence ID" value="KAH7329654.1"/>
    <property type="molecule type" value="Genomic_DNA"/>
</dbReference>
<dbReference type="PROSITE" id="PS51257">
    <property type="entry name" value="PROKAR_LIPOPROTEIN"/>
    <property type="match status" value="1"/>
</dbReference>
<proteinExistence type="inferred from homology"/>
<dbReference type="GO" id="GO:0000257">
    <property type="term" value="F:nitrilase activity"/>
    <property type="evidence" value="ECO:0007669"/>
    <property type="project" value="UniProtKB-EC"/>
</dbReference>
<feature type="signal peptide" evidence="5">
    <location>
        <begin position="1"/>
        <end position="19"/>
    </location>
</feature>
<dbReference type="PROSITE" id="PS50263">
    <property type="entry name" value="CN_HYDROLASE"/>
    <property type="match status" value="1"/>
</dbReference>
<evidence type="ECO:0000256" key="5">
    <source>
        <dbReference type="SAM" id="SignalP"/>
    </source>
</evidence>
<dbReference type="Gene3D" id="3.60.110.10">
    <property type="entry name" value="Carbon-nitrogen hydrolase"/>
    <property type="match status" value="1"/>
</dbReference>
<feature type="chain" id="PRO_5035469732" description="nitrilase" evidence="5">
    <location>
        <begin position="20"/>
        <end position="381"/>
    </location>
</feature>
<keyword evidence="8" id="KW-1185">Reference proteome</keyword>
<dbReference type="Proteomes" id="UP000813444">
    <property type="component" value="Unassembled WGS sequence"/>
</dbReference>
<reference evidence="7" key="1">
    <citation type="journal article" date="2021" name="Nat. Commun.">
        <title>Genetic determinants of endophytism in the Arabidopsis root mycobiome.</title>
        <authorList>
            <person name="Mesny F."/>
            <person name="Miyauchi S."/>
            <person name="Thiergart T."/>
            <person name="Pickel B."/>
            <person name="Atanasova L."/>
            <person name="Karlsson M."/>
            <person name="Huettel B."/>
            <person name="Barry K.W."/>
            <person name="Haridas S."/>
            <person name="Chen C."/>
            <person name="Bauer D."/>
            <person name="Andreopoulos W."/>
            <person name="Pangilinan J."/>
            <person name="LaButti K."/>
            <person name="Riley R."/>
            <person name="Lipzen A."/>
            <person name="Clum A."/>
            <person name="Drula E."/>
            <person name="Henrissat B."/>
            <person name="Kohler A."/>
            <person name="Grigoriev I.V."/>
            <person name="Martin F.M."/>
            <person name="Hacquard S."/>
        </authorList>
    </citation>
    <scope>NUCLEOTIDE SEQUENCE</scope>
    <source>
        <strain evidence="7">MPI-CAGE-CH-0235</strain>
    </source>
</reference>
<dbReference type="AlphaFoldDB" id="A0A8K0WYL8"/>
<evidence type="ECO:0000256" key="3">
    <source>
        <dbReference type="ARBA" id="ARBA00036406"/>
    </source>
</evidence>
<evidence type="ECO:0000259" key="6">
    <source>
        <dbReference type="PROSITE" id="PS50263"/>
    </source>
</evidence>
<sequence>MKAVFGLQILATVTAFVAASCPPHGPESRLQRVNRLTKVQPSRHIDDILSEWDLNNVTLAAVRAPPVNWPLPILNKNWDGVKFDINGTIDLGVSYVERAAQNGARLVAFPEVWFPGYPKGVINTDYPNSWLVKHAADYVNNSLVIGDNNWNKLAQAAVDNEIYLAVSVSERVKNHLYMTQLLIAPDGEILIYRHKIRPGGRERDLWTDGRLEDLVTVVTTPIGRIGMLSCAEHSYPEATFITQAQTEDIHIAAWPLTPPFGNYSLGYESSEVITALASVYANVGNTALILTSIGSSTIYPGGASPMWTRNEDSDPYDAVPIIHRDVNATSFPKKTYNANSKVSWGSYQNINQGFPDYIPDDMGTFIPWNEVTVESLYEMST</sequence>
<comment type="catalytic activity">
    <reaction evidence="3">
        <text>a nitrile + 2 H2O = a carboxylate + NH4(+)</text>
        <dbReference type="Rhea" id="RHEA:21724"/>
        <dbReference type="ChEBI" id="CHEBI:15377"/>
        <dbReference type="ChEBI" id="CHEBI:18379"/>
        <dbReference type="ChEBI" id="CHEBI:28938"/>
        <dbReference type="ChEBI" id="CHEBI:29067"/>
        <dbReference type="EC" id="3.5.5.1"/>
    </reaction>
</comment>
<comment type="similarity">
    <text evidence="1">Belongs to the carbon-nitrogen hydrolase superfamily. Nitrilase family.</text>
</comment>
<keyword evidence="2" id="KW-0378">Hydrolase</keyword>
<evidence type="ECO:0000256" key="1">
    <source>
        <dbReference type="ARBA" id="ARBA00008129"/>
    </source>
</evidence>
<evidence type="ECO:0000256" key="2">
    <source>
        <dbReference type="ARBA" id="ARBA00022801"/>
    </source>
</evidence>
<keyword evidence="5" id="KW-0732">Signal</keyword>
<dbReference type="InterPro" id="IPR036526">
    <property type="entry name" value="C-N_Hydrolase_sf"/>
</dbReference>
<dbReference type="SUPFAM" id="SSF56317">
    <property type="entry name" value="Carbon-nitrogen hydrolase"/>
    <property type="match status" value="1"/>
</dbReference>